<feature type="compositionally biased region" description="Polar residues" evidence="1">
    <location>
        <begin position="173"/>
        <end position="182"/>
    </location>
</feature>
<feature type="compositionally biased region" description="Acidic residues" evidence="1">
    <location>
        <begin position="160"/>
        <end position="171"/>
    </location>
</feature>
<name>A0A820Q9I8_9BILA</name>
<sequence>MEKSPFDITLNYTDKQIINRNFTLTTELHHDVLLPVDCGNNRYRLCLVALSLQIQSDIMSIKYWCQPPAFPFANLNPLQKLHTCILPAVNVTQEPTITMIINSRDIGKVTAIATANFTYSPHYDTAQKTLTPIFIFNNDNATKEDILSRSVRSVMNGNDDAVESELDDPDCTSEITYSSNGLPKQEDPSKDDESDDAAAPVDFASGIIPDEDRNQPIGEYDDSLAVDCTKGDPLYGHPNVEWIRVANASDFMIDQRINQNVDPDSDGIDFPKMDTYILQVRMKPYVFLQYVSVPSSNVILLYVVVHYESGKRHNVYHSKVEQSPVVENFLAKEPTKFFEVYLNATDDGLPPSDVTLDVGYCIAPRNTHPIIADSEDSLSGPVDLRMNNNADQNDGSISPLIAETKLNPIESPDNSMLVKTQPSIFDINTENNDPRQIPVNVNRDSIILDPISQPLANDVERTVPIFETQESPNVPIPSNSLFGTVDSTVSKFEYVPSDTFINQQGSPLLQIVRQPSMLQLADNTVGSSSTNMTQDQPTAVQVKSPLLIAPMDISVRYLL</sequence>
<protein>
    <submittedName>
        <fullName evidence="2">Uncharacterized protein</fullName>
    </submittedName>
</protein>
<gene>
    <name evidence="2" type="ORF">HFQ381_LOCUS21435</name>
</gene>
<evidence type="ECO:0000313" key="2">
    <source>
        <dbReference type="EMBL" id="CAF4419079.1"/>
    </source>
</evidence>
<accession>A0A820Q9I8</accession>
<evidence type="ECO:0000256" key="1">
    <source>
        <dbReference type="SAM" id="MobiDB-lite"/>
    </source>
</evidence>
<feature type="region of interest" description="Disordered" evidence="1">
    <location>
        <begin position="159"/>
        <end position="197"/>
    </location>
</feature>
<dbReference type="AlphaFoldDB" id="A0A820Q9I8"/>
<evidence type="ECO:0000313" key="3">
    <source>
        <dbReference type="Proteomes" id="UP000663851"/>
    </source>
</evidence>
<proteinExistence type="predicted"/>
<dbReference type="Proteomes" id="UP000663851">
    <property type="component" value="Unassembled WGS sequence"/>
</dbReference>
<comment type="caution">
    <text evidence="2">The sequence shown here is derived from an EMBL/GenBank/DDBJ whole genome shotgun (WGS) entry which is preliminary data.</text>
</comment>
<dbReference type="EMBL" id="CAJOBO010001921">
    <property type="protein sequence ID" value="CAF4419079.1"/>
    <property type="molecule type" value="Genomic_DNA"/>
</dbReference>
<organism evidence="2 3">
    <name type="scientific">Rotaria socialis</name>
    <dbReference type="NCBI Taxonomy" id="392032"/>
    <lineage>
        <taxon>Eukaryota</taxon>
        <taxon>Metazoa</taxon>
        <taxon>Spiralia</taxon>
        <taxon>Gnathifera</taxon>
        <taxon>Rotifera</taxon>
        <taxon>Eurotatoria</taxon>
        <taxon>Bdelloidea</taxon>
        <taxon>Philodinida</taxon>
        <taxon>Philodinidae</taxon>
        <taxon>Rotaria</taxon>
    </lineage>
</organism>
<reference evidence="2" key="1">
    <citation type="submission" date="2021-02" db="EMBL/GenBank/DDBJ databases">
        <authorList>
            <person name="Nowell W R."/>
        </authorList>
    </citation>
    <scope>NUCLEOTIDE SEQUENCE</scope>
</reference>